<dbReference type="InterPro" id="IPR009091">
    <property type="entry name" value="RCC1/BLIP-II"/>
</dbReference>
<organism evidence="3">
    <name type="scientific">uncultured Caudovirales phage</name>
    <dbReference type="NCBI Taxonomy" id="2100421"/>
    <lineage>
        <taxon>Viruses</taxon>
        <taxon>Duplodnaviria</taxon>
        <taxon>Heunggongvirae</taxon>
        <taxon>Uroviricota</taxon>
        <taxon>Caudoviricetes</taxon>
        <taxon>Peduoviridae</taxon>
        <taxon>Maltschvirus</taxon>
        <taxon>Maltschvirus maltsch</taxon>
    </lineage>
</organism>
<feature type="region of interest" description="Disordered" evidence="2">
    <location>
        <begin position="146"/>
        <end position="168"/>
    </location>
</feature>
<keyword evidence="1" id="KW-0677">Repeat</keyword>
<dbReference type="EMBL" id="LR796178">
    <property type="protein sequence ID" value="CAB4124388.1"/>
    <property type="molecule type" value="Genomic_DNA"/>
</dbReference>
<dbReference type="PRINTS" id="PR00633">
    <property type="entry name" value="RCCNDNSATION"/>
</dbReference>
<accession>A0A6J5KPY3</accession>
<sequence length="392" mass="40218">MSGFTSGGEELDRIFFTDSQLVDQFVGTSLWSCGYNNFGCVGDGTTINKSSPVTISGGDTTWATISSGGTGEAGIKTDGTLWTWGWNFYGNLGANSQVSRSSPGTTSGGGTTWAAVCAGGSNMFAIKTDGTLWSCGYGGTGILGTGTTTNRSSPGTTAGGGTNWKQVSAPSQSFNTSTLFASGVKLDGTLWTWGNNQYGVLGAGTTVNRSSPQTVAGGGTNWKSVSCGYTHASGLKSDGTIWTWGRNTNGQLGDGTTLDRSSPVTTSGGGTTWKQVSSGAYFCSALKYDGTIWTWGYNLNGSLGNNAITNSSSPGTISGGGTTWKSISVGGRNVCALKTDNTLWIWGFNSVGQLGDGTTLDKSSPVTTSGGGFQNWKSISCGYQTLAMLGQI</sequence>
<dbReference type="InterPro" id="IPR000408">
    <property type="entry name" value="Reg_chr_condens"/>
</dbReference>
<dbReference type="Gene3D" id="2.130.10.30">
    <property type="entry name" value="Regulator of chromosome condensation 1/beta-lactamase-inhibitor protein II"/>
    <property type="match status" value="2"/>
</dbReference>
<dbReference type="Pfam" id="PF00415">
    <property type="entry name" value="RCC1"/>
    <property type="match status" value="6"/>
</dbReference>
<gene>
    <name evidence="3" type="ORF">UFOVP49_226</name>
</gene>
<evidence type="ECO:0000313" key="3">
    <source>
        <dbReference type="EMBL" id="CAB4124388.1"/>
    </source>
</evidence>
<dbReference type="SUPFAM" id="SSF50985">
    <property type="entry name" value="RCC1/BLIP-II"/>
    <property type="match status" value="2"/>
</dbReference>
<dbReference type="PANTHER" id="PTHR22870">
    <property type="entry name" value="REGULATOR OF CHROMOSOME CONDENSATION"/>
    <property type="match status" value="1"/>
</dbReference>
<dbReference type="InterPro" id="IPR051210">
    <property type="entry name" value="Ub_ligase/GEF_domain"/>
</dbReference>
<protein>
    <submittedName>
        <fullName evidence="3">Regulator of chromosome condensation, RCC1</fullName>
    </submittedName>
</protein>
<evidence type="ECO:0000256" key="1">
    <source>
        <dbReference type="ARBA" id="ARBA00022737"/>
    </source>
</evidence>
<name>A0A6J5KPY3_9CAUD</name>
<dbReference type="PROSITE" id="PS50012">
    <property type="entry name" value="RCC1_3"/>
    <property type="match status" value="5"/>
</dbReference>
<reference evidence="3" key="1">
    <citation type="submission" date="2020-04" db="EMBL/GenBank/DDBJ databases">
        <authorList>
            <person name="Chiriac C."/>
            <person name="Salcher M."/>
            <person name="Ghai R."/>
            <person name="Kavagutti S V."/>
        </authorList>
    </citation>
    <scope>NUCLEOTIDE SEQUENCE</scope>
</reference>
<proteinExistence type="predicted"/>
<dbReference type="PANTHER" id="PTHR22870:SF408">
    <property type="entry name" value="OS09G0560450 PROTEIN"/>
    <property type="match status" value="1"/>
</dbReference>
<evidence type="ECO:0000256" key="2">
    <source>
        <dbReference type="SAM" id="MobiDB-lite"/>
    </source>
</evidence>